<comment type="catalytic activity">
    <reaction evidence="9">
        <text>L-threonyl-[protein] + ATP = O-phospho-L-threonyl-[protein] + ADP + H(+)</text>
        <dbReference type="Rhea" id="RHEA:46608"/>
        <dbReference type="Rhea" id="RHEA-COMP:11060"/>
        <dbReference type="Rhea" id="RHEA-COMP:11605"/>
        <dbReference type="ChEBI" id="CHEBI:15378"/>
        <dbReference type="ChEBI" id="CHEBI:30013"/>
        <dbReference type="ChEBI" id="CHEBI:30616"/>
        <dbReference type="ChEBI" id="CHEBI:61977"/>
        <dbReference type="ChEBI" id="CHEBI:456216"/>
        <dbReference type="EC" id="2.7.11.25"/>
    </reaction>
</comment>
<comment type="catalytic activity">
    <reaction evidence="10">
        <text>L-seryl-[protein] + ATP = O-phospho-L-seryl-[protein] + ADP + H(+)</text>
        <dbReference type="Rhea" id="RHEA:17989"/>
        <dbReference type="Rhea" id="RHEA-COMP:9863"/>
        <dbReference type="Rhea" id="RHEA-COMP:11604"/>
        <dbReference type="ChEBI" id="CHEBI:15378"/>
        <dbReference type="ChEBI" id="CHEBI:29999"/>
        <dbReference type="ChEBI" id="CHEBI:30616"/>
        <dbReference type="ChEBI" id="CHEBI:83421"/>
        <dbReference type="ChEBI" id="CHEBI:456216"/>
        <dbReference type="EC" id="2.7.11.25"/>
    </reaction>
</comment>
<accession>A0A8H5GN72</accession>
<dbReference type="InterPro" id="IPR001245">
    <property type="entry name" value="Ser-Thr/Tyr_kinase_cat_dom"/>
</dbReference>
<evidence type="ECO:0000256" key="6">
    <source>
        <dbReference type="ARBA" id="ARBA00022741"/>
    </source>
</evidence>
<keyword evidence="4 11" id="KW-0728">SH3 domain</keyword>
<dbReference type="Proteomes" id="UP000559256">
    <property type="component" value="Unassembled WGS sequence"/>
</dbReference>
<feature type="compositionally biased region" description="Low complexity" evidence="12">
    <location>
        <begin position="170"/>
        <end position="186"/>
    </location>
</feature>
<evidence type="ECO:0000259" key="13">
    <source>
        <dbReference type="PROSITE" id="PS50002"/>
    </source>
</evidence>
<dbReference type="OrthoDB" id="4062651at2759"/>
<feature type="region of interest" description="Disordered" evidence="12">
    <location>
        <begin position="226"/>
        <end position="247"/>
    </location>
</feature>
<evidence type="ECO:0000256" key="12">
    <source>
        <dbReference type="SAM" id="MobiDB-lite"/>
    </source>
</evidence>
<keyword evidence="5" id="KW-0808">Transferase</keyword>
<reference evidence="15 16" key="1">
    <citation type="journal article" date="2020" name="ISME J.">
        <title>Uncovering the hidden diversity of litter-decomposition mechanisms in mushroom-forming fungi.</title>
        <authorList>
            <person name="Floudas D."/>
            <person name="Bentzer J."/>
            <person name="Ahren D."/>
            <person name="Johansson T."/>
            <person name="Persson P."/>
            <person name="Tunlid A."/>
        </authorList>
    </citation>
    <scope>NUCLEOTIDE SEQUENCE [LARGE SCALE GENOMIC DNA]</scope>
    <source>
        <strain evidence="15 16">CBS 291.85</strain>
    </source>
</reference>
<evidence type="ECO:0000256" key="7">
    <source>
        <dbReference type="ARBA" id="ARBA00022777"/>
    </source>
</evidence>
<dbReference type="InterPro" id="IPR000719">
    <property type="entry name" value="Prot_kinase_dom"/>
</dbReference>
<dbReference type="Gene3D" id="1.10.510.10">
    <property type="entry name" value="Transferase(Phosphotransferase) domain 1"/>
    <property type="match status" value="1"/>
</dbReference>
<evidence type="ECO:0000256" key="2">
    <source>
        <dbReference type="ARBA" id="ARBA00006529"/>
    </source>
</evidence>
<evidence type="ECO:0000256" key="8">
    <source>
        <dbReference type="ARBA" id="ARBA00022840"/>
    </source>
</evidence>
<keyword evidence="6" id="KW-0547">Nucleotide-binding</keyword>
<evidence type="ECO:0000256" key="9">
    <source>
        <dbReference type="ARBA" id="ARBA00047559"/>
    </source>
</evidence>
<feature type="region of interest" description="Disordered" evidence="12">
    <location>
        <begin position="64"/>
        <end position="89"/>
    </location>
</feature>
<dbReference type="Gene3D" id="2.30.30.40">
    <property type="entry name" value="SH3 Domains"/>
    <property type="match status" value="1"/>
</dbReference>
<protein>
    <recommendedName>
        <fullName evidence="3">mitogen-activated protein kinase kinase kinase</fullName>
        <ecNumber evidence="3">2.7.11.25</ecNumber>
    </recommendedName>
</protein>
<dbReference type="PROSITE" id="PS00109">
    <property type="entry name" value="PROTEIN_KINASE_TYR"/>
    <property type="match status" value="1"/>
</dbReference>
<dbReference type="SMART" id="SM00326">
    <property type="entry name" value="SH3"/>
    <property type="match status" value="1"/>
</dbReference>
<comment type="caution">
    <text evidence="15">The sequence shown here is derived from an EMBL/GenBank/DDBJ whole genome shotgun (WGS) entry which is preliminary data.</text>
</comment>
<dbReference type="EC" id="2.7.11.25" evidence="3"/>
<feature type="compositionally biased region" description="Polar residues" evidence="12">
    <location>
        <begin position="310"/>
        <end position="324"/>
    </location>
</feature>
<sequence length="996" mass="110161">MTTTVEDLSRRVIRPTYEFDPDGVYADPQVQAWATYYSQGGQNEAGSIYFTSVPTLKLKDPAEQTGSNLSLMSAPSLKTPDPAEQTGTNLSLSSTLIGASQKDSNEYTILYKFESSLPDELTVKGGEVVNVLHAFNDGWSLIRDERGEVGMVPSQCLALREAAPKIRLQASSSSSPLSSYASPTSSGESKQKPKKSVLGLLEFLNITKKSKHKALKPSISRLSIKSKTSIEPETEQKTSQPQSWTSLSKREEANLQFQLLSYAVTEKPLPKLEGVQSDLAGFSPFSALPPSYEEVDSLIIKSRLFDKSDSNVPSTHGQEQSSDSPPILAYDTVTSETKQTNPDQTSLDVKTQTQTQTQSTPVPESEFASVEDKAFEEDLAISARLSTQVAAPDSPESLFPVENVEFRIVYQNLLTLLVGDVSSTSALLATLREYIASLQSLDLVSNLVHSHNYRVNLLQVVSALNMSEDPRVREALEKDEYEIAGMLHAVSESEASRRAILALEGDEAQKFLDVVQDVIDKGYLLDSEEVSQARRLLVKLSETCDKLPSSLFIKGVEALDEQATYGGGFGDVYQATYNGKRVALKKMRIFQRGPGLPNICRIFCREALVWQHLNSDFIVPFLGIDSEAFPSSFCMVSPWMKHGTVLKHLADHGRAGVDKRLYEIAQGLAYLHSQKIVHGDLRGSNILINDDWQACLTDFGLTVFTDATPASTSSQHSGSVRWMAPELHVPEQFGLDRSRLTPETDIYAFGCVCLELYTGRLPFANLPHDPAVMFKVIHGGRPDRPTGESAMSDQLWRMVEMCWSQHFADRLKTDEVVEFTMALSDPNTNSVDLPVFSEVPKSLLSPEDEEEKDWDDPDTRASLEAAFVETSRARVRSLYLQAELQDHDVDVELTESNESLSGSSSFIKPLARLSRFDLESLIAAGSNNSSNSPRSDVPSLPLLSFGSSLTNIFEPEDQRDMELRRELDERWGIMGELEAAFDVSFSFSDSLNFELS</sequence>
<dbReference type="Pfam" id="PF00018">
    <property type="entry name" value="SH3_1"/>
    <property type="match status" value="1"/>
</dbReference>
<evidence type="ECO:0000256" key="11">
    <source>
        <dbReference type="PROSITE-ProRule" id="PRU00192"/>
    </source>
</evidence>
<dbReference type="PANTHER" id="PTHR44329">
    <property type="entry name" value="SERINE/THREONINE-PROTEIN KINASE TNNI3K-RELATED"/>
    <property type="match status" value="1"/>
</dbReference>
<dbReference type="SUPFAM" id="SSF56112">
    <property type="entry name" value="Protein kinase-like (PK-like)"/>
    <property type="match status" value="1"/>
</dbReference>
<feature type="region of interest" description="Disordered" evidence="12">
    <location>
        <begin position="168"/>
        <end position="193"/>
    </location>
</feature>
<keyword evidence="16" id="KW-1185">Reference proteome</keyword>
<dbReference type="PANTHER" id="PTHR44329:SF288">
    <property type="entry name" value="MITOGEN-ACTIVATED PROTEIN KINASE KINASE KINASE 20"/>
    <property type="match status" value="1"/>
</dbReference>
<keyword evidence="8" id="KW-0067">ATP-binding</keyword>
<evidence type="ECO:0000256" key="10">
    <source>
        <dbReference type="ARBA" id="ARBA00048329"/>
    </source>
</evidence>
<evidence type="ECO:0000256" key="4">
    <source>
        <dbReference type="ARBA" id="ARBA00022443"/>
    </source>
</evidence>
<evidence type="ECO:0000313" key="15">
    <source>
        <dbReference type="EMBL" id="KAF5367997.1"/>
    </source>
</evidence>
<feature type="domain" description="Protein kinase" evidence="14">
    <location>
        <begin position="558"/>
        <end position="823"/>
    </location>
</feature>
<feature type="domain" description="SH3" evidence="13">
    <location>
        <begin position="102"/>
        <end position="162"/>
    </location>
</feature>
<dbReference type="GO" id="GO:0005524">
    <property type="term" value="F:ATP binding"/>
    <property type="evidence" value="ECO:0007669"/>
    <property type="project" value="UniProtKB-KW"/>
</dbReference>
<dbReference type="InterPro" id="IPR001452">
    <property type="entry name" value="SH3_domain"/>
</dbReference>
<name>A0A8H5GN72_9AGAR</name>
<dbReference type="InterPro" id="IPR036028">
    <property type="entry name" value="SH3-like_dom_sf"/>
</dbReference>
<evidence type="ECO:0000259" key="14">
    <source>
        <dbReference type="PROSITE" id="PS50011"/>
    </source>
</evidence>
<organism evidence="15 16">
    <name type="scientific">Tetrapyrgos nigripes</name>
    <dbReference type="NCBI Taxonomy" id="182062"/>
    <lineage>
        <taxon>Eukaryota</taxon>
        <taxon>Fungi</taxon>
        <taxon>Dikarya</taxon>
        <taxon>Basidiomycota</taxon>
        <taxon>Agaricomycotina</taxon>
        <taxon>Agaricomycetes</taxon>
        <taxon>Agaricomycetidae</taxon>
        <taxon>Agaricales</taxon>
        <taxon>Marasmiineae</taxon>
        <taxon>Marasmiaceae</taxon>
        <taxon>Tetrapyrgos</taxon>
    </lineage>
</organism>
<evidence type="ECO:0000256" key="3">
    <source>
        <dbReference type="ARBA" id="ARBA00012406"/>
    </source>
</evidence>
<feature type="compositionally biased region" description="Polar residues" evidence="12">
    <location>
        <begin position="237"/>
        <end position="247"/>
    </location>
</feature>
<dbReference type="InterPro" id="IPR051681">
    <property type="entry name" value="Ser/Thr_Kinases-Pseudokinases"/>
</dbReference>
<evidence type="ECO:0000256" key="5">
    <source>
        <dbReference type="ARBA" id="ARBA00022679"/>
    </source>
</evidence>
<proteinExistence type="inferred from homology"/>
<comment type="cofactor">
    <cofactor evidence="1">
        <name>Mg(2+)</name>
        <dbReference type="ChEBI" id="CHEBI:18420"/>
    </cofactor>
</comment>
<gene>
    <name evidence="15" type="ORF">D9758_004485</name>
</gene>
<evidence type="ECO:0000313" key="16">
    <source>
        <dbReference type="Proteomes" id="UP000559256"/>
    </source>
</evidence>
<dbReference type="InterPro" id="IPR011009">
    <property type="entry name" value="Kinase-like_dom_sf"/>
</dbReference>
<keyword evidence="7" id="KW-0418">Kinase</keyword>
<dbReference type="EMBL" id="JAACJM010000017">
    <property type="protein sequence ID" value="KAF5367997.1"/>
    <property type="molecule type" value="Genomic_DNA"/>
</dbReference>
<evidence type="ECO:0000256" key="1">
    <source>
        <dbReference type="ARBA" id="ARBA00001946"/>
    </source>
</evidence>
<feature type="region of interest" description="Disordered" evidence="12">
    <location>
        <begin position="309"/>
        <end position="328"/>
    </location>
</feature>
<dbReference type="GO" id="GO:0004709">
    <property type="term" value="F:MAP kinase kinase kinase activity"/>
    <property type="evidence" value="ECO:0007669"/>
    <property type="project" value="UniProtKB-EC"/>
</dbReference>
<dbReference type="Pfam" id="PF07714">
    <property type="entry name" value="PK_Tyr_Ser-Thr"/>
    <property type="match status" value="1"/>
</dbReference>
<feature type="compositionally biased region" description="Polar residues" evidence="12">
    <location>
        <begin position="64"/>
        <end position="73"/>
    </location>
</feature>
<dbReference type="SUPFAM" id="SSF50044">
    <property type="entry name" value="SH3-domain"/>
    <property type="match status" value="1"/>
</dbReference>
<feature type="compositionally biased region" description="Polar residues" evidence="12">
    <location>
        <begin position="335"/>
        <end position="350"/>
    </location>
</feature>
<comment type="similarity">
    <text evidence="2">Belongs to the protein kinase superfamily. STE Ser/Thr protein kinase family. MAP kinase kinase kinase subfamily.</text>
</comment>
<dbReference type="PROSITE" id="PS50002">
    <property type="entry name" value="SH3"/>
    <property type="match status" value="1"/>
</dbReference>
<dbReference type="AlphaFoldDB" id="A0A8H5GN72"/>
<feature type="region of interest" description="Disordered" evidence="12">
    <location>
        <begin position="335"/>
        <end position="368"/>
    </location>
</feature>
<dbReference type="InterPro" id="IPR008266">
    <property type="entry name" value="Tyr_kinase_AS"/>
</dbReference>
<dbReference type="PROSITE" id="PS50011">
    <property type="entry name" value="PROTEIN_KINASE_DOM"/>
    <property type="match status" value="1"/>
</dbReference>